<comment type="caution">
    <text evidence="2">The sequence shown here is derived from an EMBL/GenBank/DDBJ whole genome shotgun (WGS) entry which is preliminary data.</text>
</comment>
<sequence length="155" mass="15544">MIVLGVVAGVSSVGQLVGLVLNAQWVAAVRGAIVFDAAAGPPPIGWNYGSSLLSWSPLGVLLSGVVVAVAWLAVRPLGLLGLASAVFVAVGVAGGWQLRRSGFEASGLDGVDTAYWATGMVDVLVLLSAAGLVAAALRSWGRSFATAPTDGNPPH</sequence>
<evidence type="ECO:0000256" key="1">
    <source>
        <dbReference type="SAM" id="Phobius"/>
    </source>
</evidence>
<evidence type="ECO:0000313" key="3">
    <source>
        <dbReference type="Proteomes" id="UP001268542"/>
    </source>
</evidence>
<gene>
    <name evidence="2" type="ORF">RDV89_09840</name>
</gene>
<organism evidence="2 3">
    <name type="scientific">Nocardioides imazamoxiresistens</name>
    <dbReference type="NCBI Taxonomy" id="3231893"/>
    <lineage>
        <taxon>Bacteria</taxon>
        <taxon>Bacillati</taxon>
        <taxon>Actinomycetota</taxon>
        <taxon>Actinomycetes</taxon>
        <taxon>Propionibacteriales</taxon>
        <taxon>Nocardioidaceae</taxon>
        <taxon>Nocardioides</taxon>
    </lineage>
</organism>
<protein>
    <submittedName>
        <fullName evidence="2">Uncharacterized protein</fullName>
    </submittedName>
</protein>
<keyword evidence="1" id="KW-0812">Transmembrane</keyword>
<proteinExistence type="predicted"/>
<keyword evidence="3" id="KW-1185">Reference proteome</keyword>
<reference evidence="2 3" key="1">
    <citation type="submission" date="2023-08" db="EMBL/GenBank/DDBJ databases">
        <title>Nocardioides seae sp. nov., a bacterium isolated from a soil.</title>
        <authorList>
            <person name="Wang X."/>
        </authorList>
    </citation>
    <scope>NUCLEOTIDE SEQUENCE [LARGE SCALE GENOMIC DNA]</scope>
    <source>
        <strain evidence="2 3">YZH12</strain>
    </source>
</reference>
<feature type="transmembrane region" description="Helical" evidence="1">
    <location>
        <begin position="55"/>
        <end position="74"/>
    </location>
</feature>
<name>A0ABU3PVW4_9ACTN</name>
<dbReference type="EMBL" id="JAVYII010000004">
    <property type="protein sequence ID" value="MDT9593368.1"/>
    <property type="molecule type" value="Genomic_DNA"/>
</dbReference>
<dbReference type="RefSeq" id="WP_315732849.1">
    <property type="nucleotide sequence ID" value="NZ_JAVYII010000004.1"/>
</dbReference>
<feature type="transmembrane region" description="Helical" evidence="1">
    <location>
        <begin position="116"/>
        <end position="137"/>
    </location>
</feature>
<evidence type="ECO:0000313" key="2">
    <source>
        <dbReference type="EMBL" id="MDT9593368.1"/>
    </source>
</evidence>
<keyword evidence="1" id="KW-1133">Transmembrane helix</keyword>
<keyword evidence="1" id="KW-0472">Membrane</keyword>
<feature type="transmembrane region" description="Helical" evidence="1">
    <location>
        <begin position="79"/>
        <end position="96"/>
    </location>
</feature>
<accession>A0ABU3PVW4</accession>
<dbReference type="Proteomes" id="UP001268542">
    <property type="component" value="Unassembled WGS sequence"/>
</dbReference>